<name>A0A4R2ID71_9ACTN</name>
<reference evidence="2 3" key="1">
    <citation type="journal article" date="2015" name="Stand. Genomic Sci.">
        <title>Genomic Encyclopedia of Bacterial and Archaeal Type Strains, Phase III: the genomes of soil and plant-associated and newly described type strains.</title>
        <authorList>
            <person name="Whitman W.B."/>
            <person name="Woyke T."/>
            <person name="Klenk H.P."/>
            <person name="Zhou Y."/>
            <person name="Lilburn T.G."/>
            <person name="Beck B.J."/>
            <person name="De Vos P."/>
            <person name="Vandamme P."/>
            <person name="Eisen J.A."/>
            <person name="Garrity G."/>
            <person name="Hugenholtz P."/>
            <person name="Kyrpides N.C."/>
        </authorList>
    </citation>
    <scope>NUCLEOTIDE SEQUENCE [LARGE SCALE GENOMIC DNA]</scope>
    <source>
        <strain evidence="2 3">VKM Ac-2541</strain>
    </source>
</reference>
<proteinExistence type="predicted"/>
<sequence length="227" mass="23153">MTSTIATTSGARHADAAHPSQGKGWVYAGVGAGVAGIATIVGSSLAGAVYDPKLAGNAAAITEKLADQTVPILVMHTAAMVSAVLLLVFAAGLRRRLVDATPQGSLLPPVAASGLMLVSVALLMGSALTTEFVFGVQKPDQLVPETAVFFGHWIGTVPWLWVGAGIAAIALGLAGRKFHAVPPWLAWTSLVLGGLTTLLGVSPLQYMAGMTGPLWLTIAALGLLKKN</sequence>
<feature type="transmembrane region" description="Helical" evidence="1">
    <location>
        <begin position="184"/>
        <end position="201"/>
    </location>
</feature>
<dbReference type="EMBL" id="SLWR01000013">
    <property type="protein sequence ID" value="TCO42524.1"/>
    <property type="molecule type" value="Genomic_DNA"/>
</dbReference>
<keyword evidence="1" id="KW-0472">Membrane</keyword>
<dbReference type="Proteomes" id="UP000295573">
    <property type="component" value="Unassembled WGS sequence"/>
</dbReference>
<feature type="transmembrane region" description="Helical" evidence="1">
    <location>
        <begin position="207"/>
        <end position="224"/>
    </location>
</feature>
<comment type="caution">
    <text evidence="2">The sequence shown here is derived from an EMBL/GenBank/DDBJ whole genome shotgun (WGS) entry which is preliminary data.</text>
</comment>
<evidence type="ECO:0000313" key="2">
    <source>
        <dbReference type="EMBL" id="TCO42524.1"/>
    </source>
</evidence>
<feature type="transmembrane region" description="Helical" evidence="1">
    <location>
        <begin position="148"/>
        <end position="172"/>
    </location>
</feature>
<gene>
    <name evidence="2" type="ORF">EV646_113146</name>
</gene>
<keyword evidence="3" id="KW-1185">Reference proteome</keyword>
<keyword evidence="1" id="KW-1133">Transmembrane helix</keyword>
<evidence type="ECO:0008006" key="4">
    <source>
        <dbReference type="Google" id="ProtNLM"/>
    </source>
</evidence>
<evidence type="ECO:0000313" key="3">
    <source>
        <dbReference type="Proteomes" id="UP000295573"/>
    </source>
</evidence>
<accession>A0A4R2ID71</accession>
<feature type="transmembrane region" description="Helical" evidence="1">
    <location>
        <begin position="105"/>
        <end position="128"/>
    </location>
</feature>
<dbReference type="RefSeq" id="WP_199237325.1">
    <property type="nucleotide sequence ID" value="NZ_SLWR01000013.1"/>
</dbReference>
<dbReference type="AlphaFoldDB" id="A0A4R2ID71"/>
<feature type="transmembrane region" description="Helical" evidence="1">
    <location>
        <begin position="25"/>
        <end position="50"/>
    </location>
</feature>
<feature type="transmembrane region" description="Helical" evidence="1">
    <location>
        <begin position="70"/>
        <end position="93"/>
    </location>
</feature>
<protein>
    <recommendedName>
        <fullName evidence="4">DUF4386 domain-containing protein</fullName>
    </recommendedName>
</protein>
<organism evidence="2 3">
    <name type="scientific">Kribbella antiqua</name>
    <dbReference type="NCBI Taxonomy" id="2512217"/>
    <lineage>
        <taxon>Bacteria</taxon>
        <taxon>Bacillati</taxon>
        <taxon>Actinomycetota</taxon>
        <taxon>Actinomycetes</taxon>
        <taxon>Propionibacteriales</taxon>
        <taxon>Kribbellaceae</taxon>
        <taxon>Kribbella</taxon>
    </lineage>
</organism>
<evidence type="ECO:0000256" key="1">
    <source>
        <dbReference type="SAM" id="Phobius"/>
    </source>
</evidence>
<keyword evidence="1" id="KW-0812">Transmembrane</keyword>